<accession>A0A8J3NT12</accession>
<gene>
    <name evidence="1" type="ORF">Cch02nite_50290</name>
</gene>
<comment type="caution">
    <text evidence="1">The sequence shown here is derived from an EMBL/GenBank/DDBJ whole genome shotgun (WGS) entry which is preliminary data.</text>
</comment>
<keyword evidence="2" id="KW-1185">Reference proteome</keyword>
<evidence type="ECO:0000313" key="1">
    <source>
        <dbReference type="EMBL" id="GIF91585.1"/>
    </source>
</evidence>
<sequence>MIVDLHWPSIQLCSLVRSYLSLGGDQKGLTAAQPAVSAGLGVSVGLVTLAAISPA</sequence>
<organism evidence="1 2">
    <name type="scientific">Catellatospora chokoriensis</name>
    <dbReference type="NCBI Taxonomy" id="310353"/>
    <lineage>
        <taxon>Bacteria</taxon>
        <taxon>Bacillati</taxon>
        <taxon>Actinomycetota</taxon>
        <taxon>Actinomycetes</taxon>
        <taxon>Micromonosporales</taxon>
        <taxon>Micromonosporaceae</taxon>
        <taxon>Catellatospora</taxon>
    </lineage>
</organism>
<evidence type="ECO:0000313" key="2">
    <source>
        <dbReference type="Proteomes" id="UP000619293"/>
    </source>
</evidence>
<dbReference type="EMBL" id="BONG01000034">
    <property type="protein sequence ID" value="GIF91585.1"/>
    <property type="molecule type" value="Genomic_DNA"/>
</dbReference>
<dbReference type="Proteomes" id="UP000619293">
    <property type="component" value="Unassembled WGS sequence"/>
</dbReference>
<name>A0A8J3NT12_9ACTN</name>
<protein>
    <submittedName>
        <fullName evidence="1">Uncharacterized protein</fullName>
    </submittedName>
</protein>
<dbReference type="AlphaFoldDB" id="A0A8J3NT12"/>
<dbReference type="RefSeq" id="WP_191840328.1">
    <property type="nucleotide sequence ID" value="NZ_BAAALB010000022.1"/>
</dbReference>
<proteinExistence type="predicted"/>
<reference evidence="1 2" key="1">
    <citation type="submission" date="2021-01" db="EMBL/GenBank/DDBJ databases">
        <title>Whole genome shotgun sequence of Catellatospora chokoriensis NBRC 107358.</title>
        <authorList>
            <person name="Komaki H."/>
            <person name="Tamura T."/>
        </authorList>
    </citation>
    <scope>NUCLEOTIDE SEQUENCE [LARGE SCALE GENOMIC DNA]</scope>
    <source>
        <strain evidence="1 2">NBRC 107358</strain>
    </source>
</reference>